<comment type="caution">
    <text evidence="1">The sequence shown here is derived from an EMBL/GenBank/DDBJ whole genome shotgun (WGS) entry which is preliminary data.</text>
</comment>
<gene>
    <name evidence="1" type="ORF">AC625_20895</name>
</gene>
<evidence type="ECO:0000313" key="2">
    <source>
        <dbReference type="Proteomes" id="UP000037146"/>
    </source>
</evidence>
<sequence>MDAAYFLFKEYFFIQNEYGVKTPPFTMKASFYSTLHSLNHNGGGAKPDFGCFLDKISIPAE</sequence>
<dbReference type="EMBL" id="LFZW01000001">
    <property type="protein sequence ID" value="KMY51682.1"/>
    <property type="molecule type" value="Genomic_DNA"/>
</dbReference>
<evidence type="ECO:0000313" key="1">
    <source>
        <dbReference type="EMBL" id="KMY51682.1"/>
    </source>
</evidence>
<proteinExistence type="predicted"/>
<reference evidence="2" key="1">
    <citation type="submission" date="2015-07" db="EMBL/GenBank/DDBJ databases">
        <title>Genome sequencing project for genomic taxonomy and phylogenomics of Bacillus-like bacteria.</title>
        <authorList>
            <person name="Liu B."/>
            <person name="Wang J."/>
            <person name="Zhu Y."/>
            <person name="Liu G."/>
            <person name="Chen Q."/>
            <person name="Chen Z."/>
            <person name="Lan J."/>
            <person name="Che J."/>
            <person name="Ge C."/>
            <person name="Shi H."/>
            <person name="Pan Z."/>
            <person name="Liu X."/>
        </authorList>
    </citation>
    <scope>NUCLEOTIDE SEQUENCE [LARGE SCALE GENOMIC DNA]</scope>
    <source>
        <strain evidence="2">FJAT-27997</strain>
    </source>
</reference>
<dbReference type="AlphaFoldDB" id="A0A0K9GZH8"/>
<name>A0A0K9GZH8_9BACI</name>
<accession>A0A0K9GZH8</accession>
<dbReference type="PATRIC" id="fig|1679170.3.peg.4716"/>
<dbReference type="Proteomes" id="UP000037146">
    <property type="component" value="Unassembled WGS sequence"/>
</dbReference>
<protein>
    <submittedName>
        <fullName evidence="1">Uncharacterized protein</fullName>
    </submittedName>
</protein>
<organism evidence="1 2">
    <name type="scientific">Peribacillus loiseleuriae</name>
    <dbReference type="NCBI Taxonomy" id="1679170"/>
    <lineage>
        <taxon>Bacteria</taxon>
        <taxon>Bacillati</taxon>
        <taxon>Bacillota</taxon>
        <taxon>Bacilli</taxon>
        <taxon>Bacillales</taxon>
        <taxon>Bacillaceae</taxon>
        <taxon>Peribacillus</taxon>
    </lineage>
</organism>
<keyword evidence="2" id="KW-1185">Reference proteome</keyword>